<protein>
    <recommendedName>
        <fullName evidence="3">Retrovirus-related Pol polyprotein from transposon TNT 1-94</fullName>
    </recommendedName>
</protein>
<dbReference type="Proteomes" id="UP000224567">
    <property type="component" value="Unassembled WGS sequence"/>
</dbReference>
<dbReference type="STRING" id="33114.A0A2G2VYF3"/>
<keyword evidence="2" id="KW-1185">Reference proteome</keyword>
<dbReference type="EMBL" id="MLFT02000009">
    <property type="protein sequence ID" value="PHT38006.1"/>
    <property type="molecule type" value="Genomic_DNA"/>
</dbReference>
<evidence type="ECO:0000313" key="2">
    <source>
        <dbReference type="Proteomes" id="UP000224567"/>
    </source>
</evidence>
<gene>
    <name evidence="1" type="ORF">CQW23_21579</name>
</gene>
<name>A0A2G2VYF3_CAPBA</name>
<comment type="caution">
    <text evidence="1">The sequence shown here is derived from an EMBL/GenBank/DDBJ whole genome shotgun (WGS) entry which is preliminary data.</text>
</comment>
<accession>A0A2G2VYF3</accession>
<sequence length="109" mass="12728">MAITEAFKEAIWLKGLFSELSKDLQIITVFYNSQSIIFLMEDQIFHERTRHIDVRYHFVHKIITHGDIVVVFPYKSDIPRSVWNPSLTWRGSPQHKCAARVGVSESDRP</sequence>
<evidence type="ECO:0008006" key="3">
    <source>
        <dbReference type="Google" id="ProtNLM"/>
    </source>
</evidence>
<organism evidence="1 2">
    <name type="scientific">Capsicum baccatum</name>
    <name type="common">Peruvian pepper</name>
    <dbReference type="NCBI Taxonomy" id="33114"/>
    <lineage>
        <taxon>Eukaryota</taxon>
        <taxon>Viridiplantae</taxon>
        <taxon>Streptophyta</taxon>
        <taxon>Embryophyta</taxon>
        <taxon>Tracheophyta</taxon>
        <taxon>Spermatophyta</taxon>
        <taxon>Magnoliopsida</taxon>
        <taxon>eudicotyledons</taxon>
        <taxon>Gunneridae</taxon>
        <taxon>Pentapetalae</taxon>
        <taxon>asterids</taxon>
        <taxon>lamiids</taxon>
        <taxon>Solanales</taxon>
        <taxon>Solanaceae</taxon>
        <taxon>Solanoideae</taxon>
        <taxon>Capsiceae</taxon>
        <taxon>Capsicum</taxon>
    </lineage>
</organism>
<evidence type="ECO:0000313" key="1">
    <source>
        <dbReference type="EMBL" id="PHT38006.1"/>
    </source>
</evidence>
<reference evidence="1 2" key="1">
    <citation type="journal article" date="2017" name="Genome Biol.">
        <title>New reference genome sequences of hot pepper reveal the massive evolution of plant disease-resistance genes by retroduplication.</title>
        <authorList>
            <person name="Kim S."/>
            <person name="Park J."/>
            <person name="Yeom S.I."/>
            <person name="Kim Y.M."/>
            <person name="Seo E."/>
            <person name="Kim K.T."/>
            <person name="Kim M.S."/>
            <person name="Lee J.M."/>
            <person name="Cheong K."/>
            <person name="Shin H.S."/>
            <person name="Kim S.B."/>
            <person name="Han K."/>
            <person name="Lee J."/>
            <person name="Park M."/>
            <person name="Lee H.A."/>
            <person name="Lee H.Y."/>
            <person name="Lee Y."/>
            <person name="Oh S."/>
            <person name="Lee J.H."/>
            <person name="Choi E."/>
            <person name="Choi E."/>
            <person name="Lee S.E."/>
            <person name="Jeon J."/>
            <person name="Kim H."/>
            <person name="Choi G."/>
            <person name="Song H."/>
            <person name="Lee J."/>
            <person name="Lee S.C."/>
            <person name="Kwon J.K."/>
            <person name="Lee H.Y."/>
            <person name="Koo N."/>
            <person name="Hong Y."/>
            <person name="Kim R.W."/>
            <person name="Kang W.H."/>
            <person name="Huh J.H."/>
            <person name="Kang B.C."/>
            <person name="Yang T.J."/>
            <person name="Lee Y.H."/>
            <person name="Bennetzen J.L."/>
            <person name="Choi D."/>
        </authorList>
    </citation>
    <scope>NUCLEOTIDE SEQUENCE [LARGE SCALE GENOMIC DNA]</scope>
    <source>
        <strain evidence="2">cv. PBC81</strain>
    </source>
</reference>
<reference evidence="2" key="2">
    <citation type="journal article" date="2017" name="J. Anim. Genet.">
        <title>Multiple reference genome sequences of hot pepper reveal the massive evolution of plant disease resistance genes by retroduplication.</title>
        <authorList>
            <person name="Kim S."/>
            <person name="Park J."/>
            <person name="Yeom S.-I."/>
            <person name="Kim Y.-M."/>
            <person name="Seo E."/>
            <person name="Kim K.-T."/>
            <person name="Kim M.-S."/>
            <person name="Lee J.M."/>
            <person name="Cheong K."/>
            <person name="Shin H.-S."/>
            <person name="Kim S.-B."/>
            <person name="Han K."/>
            <person name="Lee J."/>
            <person name="Park M."/>
            <person name="Lee H.-A."/>
            <person name="Lee H.-Y."/>
            <person name="Lee Y."/>
            <person name="Oh S."/>
            <person name="Lee J.H."/>
            <person name="Choi E."/>
            <person name="Choi E."/>
            <person name="Lee S.E."/>
            <person name="Jeon J."/>
            <person name="Kim H."/>
            <person name="Choi G."/>
            <person name="Song H."/>
            <person name="Lee J."/>
            <person name="Lee S.-C."/>
            <person name="Kwon J.-K."/>
            <person name="Lee H.-Y."/>
            <person name="Koo N."/>
            <person name="Hong Y."/>
            <person name="Kim R.W."/>
            <person name="Kang W.-H."/>
            <person name="Huh J.H."/>
            <person name="Kang B.-C."/>
            <person name="Yang T.-J."/>
            <person name="Lee Y.-H."/>
            <person name="Bennetzen J.L."/>
            <person name="Choi D."/>
        </authorList>
    </citation>
    <scope>NUCLEOTIDE SEQUENCE [LARGE SCALE GENOMIC DNA]</scope>
    <source>
        <strain evidence="2">cv. PBC81</strain>
    </source>
</reference>
<dbReference type="OrthoDB" id="418237at2759"/>
<dbReference type="CDD" id="cd09272">
    <property type="entry name" value="RNase_HI_RT_Ty1"/>
    <property type="match status" value="1"/>
</dbReference>
<dbReference type="AlphaFoldDB" id="A0A2G2VYF3"/>
<proteinExistence type="predicted"/>